<protein>
    <submittedName>
        <fullName evidence="2">Uncharacterized protein</fullName>
    </submittedName>
</protein>
<name>A0AA40DZU6_9PEZI</name>
<dbReference type="AlphaFoldDB" id="A0AA40DZU6"/>
<evidence type="ECO:0000313" key="3">
    <source>
        <dbReference type="Proteomes" id="UP001172101"/>
    </source>
</evidence>
<accession>A0AA40DZU6</accession>
<dbReference type="Proteomes" id="UP001172101">
    <property type="component" value="Unassembled WGS sequence"/>
</dbReference>
<comment type="caution">
    <text evidence="2">The sequence shown here is derived from an EMBL/GenBank/DDBJ whole genome shotgun (WGS) entry which is preliminary data.</text>
</comment>
<dbReference type="Pfam" id="PF12311">
    <property type="entry name" value="DUF3632"/>
    <property type="match status" value="1"/>
</dbReference>
<sequence>MAKWTAFAIVQMRSALEQENPEPAMLERRVVVASQWILLSGRRVFEDAFAASTLSLFEVRALAPGPLYTGIRHPGSALRGFLGHFLRSASVAPEQGCEGEYGLGIVYPALNGINATEKNPRFELKLCESVINSTSITPILFPRPSFVIFTLLFQLQATLAGLDSRVSGAGASLVSDVPTLATLPPAQPTGTDACAFDSINSLVDRVASDWTGYNISLLYMATTTILKTIMKYYVRNHDGSVPAIPITRSPTRPEPEVTSSKPRTPSPWLPTTVNLASFFFSIQDESVLSNQAIRELPVVTDILMLETPPPSKLTFVAAEHIELCSSVGRAVSDAQGRTKNSLDQSNGQIASAQQEIADTNRMSSKIASQARRHDENAEGNSILFWTTFWIPIVNVVTIRLPLPSSRKQRLAASCRETAQRLTAEIVTKSAEKVSLKAIRYGLDSSLARLNLAEGEANERARHAAGFRD</sequence>
<reference evidence="2" key="1">
    <citation type="submission" date="2023-06" db="EMBL/GenBank/DDBJ databases">
        <title>Genome-scale phylogeny and comparative genomics of the fungal order Sordariales.</title>
        <authorList>
            <consortium name="Lawrence Berkeley National Laboratory"/>
            <person name="Hensen N."/>
            <person name="Bonometti L."/>
            <person name="Westerberg I."/>
            <person name="Brannstrom I.O."/>
            <person name="Guillou S."/>
            <person name="Cros-Aarteil S."/>
            <person name="Calhoun S."/>
            <person name="Haridas S."/>
            <person name="Kuo A."/>
            <person name="Mondo S."/>
            <person name="Pangilinan J."/>
            <person name="Riley R."/>
            <person name="LaButti K."/>
            <person name="Andreopoulos B."/>
            <person name="Lipzen A."/>
            <person name="Chen C."/>
            <person name="Yanf M."/>
            <person name="Daum C."/>
            <person name="Ng V."/>
            <person name="Clum A."/>
            <person name="Steindorff A."/>
            <person name="Ohm R."/>
            <person name="Martin F."/>
            <person name="Silar P."/>
            <person name="Natvig D."/>
            <person name="Lalanne C."/>
            <person name="Gautier V."/>
            <person name="Ament-velasquez S.L."/>
            <person name="Kruys A."/>
            <person name="Hutchinson M.I."/>
            <person name="Powell A.J."/>
            <person name="Barry K."/>
            <person name="Miller A.N."/>
            <person name="Grigoriev I.V."/>
            <person name="Debuchy R."/>
            <person name="Gladieux P."/>
            <person name="Thoren M.H."/>
            <person name="Johannesson H."/>
        </authorList>
    </citation>
    <scope>NUCLEOTIDE SEQUENCE</scope>
    <source>
        <strain evidence="2">SMH2392-1A</strain>
    </source>
</reference>
<keyword evidence="3" id="KW-1185">Reference proteome</keyword>
<evidence type="ECO:0000313" key="2">
    <source>
        <dbReference type="EMBL" id="KAK0721820.1"/>
    </source>
</evidence>
<proteinExistence type="predicted"/>
<gene>
    <name evidence="2" type="ORF">B0T26DRAFT_673596</name>
</gene>
<organism evidence="2 3">
    <name type="scientific">Lasiosphaeria miniovina</name>
    <dbReference type="NCBI Taxonomy" id="1954250"/>
    <lineage>
        <taxon>Eukaryota</taxon>
        <taxon>Fungi</taxon>
        <taxon>Dikarya</taxon>
        <taxon>Ascomycota</taxon>
        <taxon>Pezizomycotina</taxon>
        <taxon>Sordariomycetes</taxon>
        <taxon>Sordariomycetidae</taxon>
        <taxon>Sordariales</taxon>
        <taxon>Lasiosphaeriaceae</taxon>
        <taxon>Lasiosphaeria</taxon>
    </lineage>
</organism>
<dbReference type="EMBL" id="JAUIRO010000003">
    <property type="protein sequence ID" value="KAK0721820.1"/>
    <property type="molecule type" value="Genomic_DNA"/>
</dbReference>
<feature type="region of interest" description="Disordered" evidence="1">
    <location>
        <begin position="244"/>
        <end position="265"/>
    </location>
</feature>
<dbReference type="RefSeq" id="XP_060297744.1">
    <property type="nucleotide sequence ID" value="XM_060439619.1"/>
</dbReference>
<dbReference type="GeneID" id="85322889"/>
<evidence type="ECO:0000256" key="1">
    <source>
        <dbReference type="SAM" id="MobiDB-lite"/>
    </source>
</evidence>
<dbReference type="InterPro" id="IPR022085">
    <property type="entry name" value="OpdG"/>
</dbReference>